<evidence type="ECO:0000313" key="2">
    <source>
        <dbReference type="Proteomes" id="UP000608513"/>
    </source>
</evidence>
<dbReference type="CDD" id="cd03801">
    <property type="entry name" value="GT4_PimA-like"/>
    <property type="match status" value="1"/>
</dbReference>
<gene>
    <name evidence="1" type="ORF">H8N03_18935</name>
</gene>
<evidence type="ECO:0000313" key="1">
    <source>
        <dbReference type="EMBL" id="MBC5785029.1"/>
    </source>
</evidence>
<dbReference type="AlphaFoldDB" id="A0A923MVP2"/>
<dbReference type="RefSeq" id="WP_187077783.1">
    <property type="nucleotide sequence ID" value="NZ_JACORT010000009.1"/>
</dbReference>
<feature type="non-terminal residue" evidence="1">
    <location>
        <position position="1"/>
    </location>
</feature>
<dbReference type="EMBL" id="JACORT010000009">
    <property type="protein sequence ID" value="MBC5785029.1"/>
    <property type="molecule type" value="Genomic_DNA"/>
</dbReference>
<sequence>KYPVQQPDVFSGLRSHVATLHGMIEHGSAFGVTEQELRTADRNVTIWVYTADKNLGPFVDTGMLDADRSRFLKMPNGIQTPVIEPVPRAQLGIPDDAFVLCCVSRAIPDKGWSETIAAVERARELSGRDIRLVLVGNGPVYDEYLRRGVPAFVHLVGFSENSAGHYAGADMGIMLTRFRSESFPLTIVDCLFAGKPYIATDVGDIRNMLTSPDGVAGEVIELQDWQVPVETAAEAIARFVTDVACYEAAKARVPRIVGRFRIDHVASLYVDLFRRAPEQAMEAVAEEARVA</sequence>
<dbReference type="SUPFAM" id="SSF53756">
    <property type="entry name" value="UDP-Glycosyltransferase/glycogen phosphorylase"/>
    <property type="match status" value="1"/>
</dbReference>
<organism evidence="1 2">
    <name type="scientific">Ramlibacter cellulosilyticus</name>
    <dbReference type="NCBI Taxonomy" id="2764187"/>
    <lineage>
        <taxon>Bacteria</taxon>
        <taxon>Pseudomonadati</taxon>
        <taxon>Pseudomonadota</taxon>
        <taxon>Betaproteobacteria</taxon>
        <taxon>Burkholderiales</taxon>
        <taxon>Comamonadaceae</taxon>
        <taxon>Ramlibacter</taxon>
    </lineage>
</organism>
<dbReference type="PANTHER" id="PTHR12526">
    <property type="entry name" value="GLYCOSYLTRANSFERASE"/>
    <property type="match status" value="1"/>
</dbReference>
<accession>A0A923MVP2</accession>
<dbReference type="Proteomes" id="UP000608513">
    <property type="component" value="Unassembled WGS sequence"/>
</dbReference>
<dbReference type="PANTHER" id="PTHR12526:SF630">
    <property type="entry name" value="GLYCOSYLTRANSFERASE"/>
    <property type="match status" value="1"/>
</dbReference>
<reference evidence="1" key="1">
    <citation type="submission" date="2020-08" db="EMBL/GenBank/DDBJ databases">
        <title>Ramlibacter sp. USB13 16S ribosomal RNA gene genome sequencing and assembly.</title>
        <authorList>
            <person name="Kang M."/>
        </authorList>
    </citation>
    <scope>NUCLEOTIDE SEQUENCE</scope>
    <source>
        <strain evidence="1">USB13</strain>
    </source>
</reference>
<protein>
    <submittedName>
        <fullName evidence="1">Glycosyltransferase family 4 protein</fullName>
    </submittedName>
</protein>
<comment type="caution">
    <text evidence="1">The sequence shown here is derived from an EMBL/GenBank/DDBJ whole genome shotgun (WGS) entry which is preliminary data.</text>
</comment>
<dbReference type="Pfam" id="PF13692">
    <property type="entry name" value="Glyco_trans_1_4"/>
    <property type="match status" value="1"/>
</dbReference>
<dbReference type="Gene3D" id="3.40.50.2000">
    <property type="entry name" value="Glycogen Phosphorylase B"/>
    <property type="match status" value="1"/>
</dbReference>
<keyword evidence="2" id="KW-1185">Reference proteome</keyword>
<proteinExistence type="predicted"/>
<name>A0A923MVP2_9BURK</name>